<dbReference type="EMBL" id="CYXO01000014">
    <property type="protein sequence ID" value="CUN16515.1"/>
    <property type="molecule type" value="Genomic_DNA"/>
</dbReference>
<dbReference type="InterPro" id="IPR001460">
    <property type="entry name" value="PCN-bd_Tpept"/>
</dbReference>
<dbReference type="Proteomes" id="UP000446719">
    <property type="component" value="Unassembled WGS sequence"/>
</dbReference>
<dbReference type="Proteomes" id="UP000095597">
    <property type="component" value="Unassembled WGS sequence"/>
</dbReference>
<dbReference type="Pfam" id="PF03717">
    <property type="entry name" value="PBP_dimer"/>
    <property type="match status" value="1"/>
</dbReference>
<evidence type="ECO:0000259" key="6">
    <source>
        <dbReference type="Pfam" id="PF03717"/>
    </source>
</evidence>
<dbReference type="OrthoDB" id="9804124at2"/>
<dbReference type="InterPro" id="IPR036138">
    <property type="entry name" value="PBP_dimer_sf"/>
</dbReference>
<organism evidence="7 10">
    <name type="scientific">Dorea longicatena</name>
    <dbReference type="NCBI Taxonomy" id="88431"/>
    <lineage>
        <taxon>Bacteria</taxon>
        <taxon>Bacillati</taxon>
        <taxon>Bacillota</taxon>
        <taxon>Clostridia</taxon>
        <taxon>Lachnospirales</taxon>
        <taxon>Lachnospiraceae</taxon>
        <taxon>Dorea</taxon>
    </lineage>
</organism>
<evidence type="ECO:0000259" key="5">
    <source>
        <dbReference type="Pfam" id="PF00905"/>
    </source>
</evidence>
<evidence type="ECO:0000313" key="10">
    <source>
        <dbReference type="Proteomes" id="UP000095597"/>
    </source>
</evidence>
<dbReference type="SUPFAM" id="SSF56601">
    <property type="entry name" value="beta-lactamase/transpeptidase-like"/>
    <property type="match status" value="1"/>
</dbReference>
<evidence type="ECO:0000256" key="4">
    <source>
        <dbReference type="SAM" id="Phobius"/>
    </source>
</evidence>
<sequence>MARKKTNFFKKKISGLMQKKLVMLFGAIILAFVFLIGWITYINASKGEKYTKVVLDQQQYNNRTIPFKRGDIVDRNGTKLATSERVYNVVVDAKTITSNKKYINPTIKALSKCFDLKKKDVRKQIKKNPNSRYLVLKKGVNYEAYQKFEKITSDTDKNPNVQGVWMEEDYTRKYPYKTLASDVIGFTTNGNVGSNGIEASYNSILNGTDGREYGYLDEDSGYERTVKEPDNGSTVVSTIDLQVQSIVEQHILEFNEEHKNEATQGEGSKNTGVIVMNPQNGEILAEASYPNYDLNNPRDLTKYYTEEQLKKMTDQEKLDTLNDLWNNYCVSNTYEPGSTFKPFTISAGLETGVLTGNENYVCGGVMHVGDHDIHCSNRSGHGPETLKQALENSCNVALMQIGASIGTEEFCRYQRLFGFGEYTGIDLPGEGETSGLLYTPATMDPASLATNAFGQNFNVTMTQMAASFSSLINGGNYYEPHVVKQIQDDNGNVTENKDPVLVKKTISKETSDIIKDYMLGVVEEGTGASAAVEGYAVGGKTGTAEKLPRGNGKYLVSFIGYAPQENPQVMVYVVIDEPNSAVQANSGYATQLASQIMTDIFPYLGIEKKTDSASNTDTQTTQTAQQ</sequence>
<dbReference type="SUPFAM" id="SSF56519">
    <property type="entry name" value="Penicillin binding protein dimerisation domain"/>
    <property type="match status" value="1"/>
</dbReference>
<dbReference type="GO" id="GO:0071555">
    <property type="term" value="P:cell wall organization"/>
    <property type="evidence" value="ECO:0007669"/>
    <property type="project" value="TreeGrafter"/>
</dbReference>
<dbReference type="Gene3D" id="3.40.710.10">
    <property type="entry name" value="DD-peptidase/beta-lactamase superfamily"/>
    <property type="match status" value="1"/>
</dbReference>
<accession>A0A173UR95</accession>
<comment type="similarity">
    <text evidence="2">Belongs to the transpeptidase family.</text>
</comment>
<dbReference type="Proteomes" id="UP000449249">
    <property type="component" value="Unassembled WGS sequence"/>
</dbReference>
<dbReference type="GO" id="GO:0016740">
    <property type="term" value="F:transferase activity"/>
    <property type="evidence" value="ECO:0007669"/>
    <property type="project" value="UniProtKB-KW"/>
</dbReference>
<feature type="transmembrane region" description="Helical" evidence="4">
    <location>
        <begin position="21"/>
        <end position="41"/>
    </location>
</feature>
<evidence type="ECO:0000313" key="12">
    <source>
        <dbReference type="Proteomes" id="UP000449249"/>
    </source>
</evidence>
<dbReference type="Gene3D" id="3.90.1310.10">
    <property type="entry name" value="Penicillin-binding protein 2a (Domain 2)"/>
    <property type="match status" value="1"/>
</dbReference>
<dbReference type="Pfam" id="PF00905">
    <property type="entry name" value="Transpeptidase"/>
    <property type="match status" value="1"/>
</dbReference>
<keyword evidence="4" id="KW-1133">Transmembrane helix</keyword>
<evidence type="ECO:0000313" key="8">
    <source>
        <dbReference type="EMBL" id="MZK09573.1"/>
    </source>
</evidence>
<feature type="domain" description="Penicillin-binding protein transpeptidase" evidence="5">
    <location>
        <begin position="272"/>
        <end position="597"/>
    </location>
</feature>
<feature type="domain" description="Penicillin-binding protein dimerisation" evidence="6">
    <location>
        <begin position="65"/>
        <end position="218"/>
    </location>
</feature>
<dbReference type="InterPro" id="IPR012338">
    <property type="entry name" value="Beta-lactam/transpept-like"/>
</dbReference>
<dbReference type="AlphaFoldDB" id="A0A173UR95"/>
<dbReference type="GO" id="GO:0008658">
    <property type="term" value="F:penicillin binding"/>
    <property type="evidence" value="ECO:0007669"/>
    <property type="project" value="InterPro"/>
</dbReference>
<evidence type="ECO:0000256" key="2">
    <source>
        <dbReference type="ARBA" id="ARBA00007171"/>
    </source>
</evidence>
<dbReference type="RefSeq" id="WP_055214760.1">
    <property type="nucleotide sequence ID" value="NZ_CAXSPU010000012.1"/>
</dbReference>
<keyword evidence="3 4" id="KW-0472">Membrane</keyword>
<evidence type="ECO:0000313" key="9">
    <source>
        <dbReference type="EMBL" id="MZK16538.1"/>
    </source>
</evidence>
<dbReference type="EMBL" id="WWSH01000003">
    <property type="protein sequence ID" value="MZK09573.1"/>
    <property type="molecule type" value="Genomic_DNA"/>
</dbReference>
<dbReference type="InterPro" id="IPR050515">
    <property type="entry name" value="Beta-lactam/transpept"/>
</dbReference>
<dbReference type="EMBL" id="WWSB01000001">
    <property type="protein sequence ID" value="MZK16538.1"/>
    <property type="molecule type" value="Genomic_DNA"/>
</dbReference>
<dbReference type="GO" id="GO:0005886">
    <property type="term" value="C:plasma membrane"/>
    <property type="evidence" value="ECO:0007669"/>
    <property type="project" value="TreeGrafter"/>
</dbReference>
<protein>
    <submittedName>
        <fullName evidence="7">Penicillin-binding protein 2</fullName>
    </submittedName>
    <submittedName>
        <fullName evidence="8">Peptidoglycan glycosyltransferase</fullName>
    </submittedName>
</protein>
<keyword evidence="4" id="KW-0812">Transmembrane</keyword>
<comment type="subcellular location">
    <subcellularLocation>
        <location evidence="1">Membrane</location>
    </subcellularLocation>
</comment>
<reference evidence="7 10" key="1">
    <citation type="submission" date="2015-09" db="EMBL/GenBank/DDBJ databases">
        <authorList>
            <consortium name="Pathogen Informatics"/>
        </authorList>
    </citation>
    <scope>NUCLEOTIDE SEQUENCE [LARGE SCALE GENOMIC DNA]</scope>
    <source>
        <strain evidence="7 10">2789STDY5834961</strain>
    </source>
</reference>
<dbReference type="InterPro" id="IPR005311">
    <property type="entry name" value="PBP_dimer"/>
</dbReference>
<evidence type="ECO:0000313" key="11">
    <source>
        <dbReference type="Proteomes" id="UP000446719"/>
    </source>
</evidence>
<reference evidence="11 12" key="2">
    <citation type="journal article" date="2019" name="Nat. Med.">
        <title>A library of human gut bacterial isolates paired with longitudinal multiomics data enables mechanistic microbiome research.</title>
        <authorList>
            <person name="Poyet M."/>
            <person name="Groussin M."/>
            <person name="Gibbons S.M."/>
            <person name="Avila-Pacheco J."/>
            <person name="Jiang X."/>
            <person name="Kearney S.M."/>
            <person name="Perrotta A.R."/>
            <person name="Berdy B."/>
            <person name="Zhao S."/>
            <person name="Lieberman T.D."/>
            <person name="Swanson P.K."/>
            <person name="Smith M."/>
            <person name="Roesemann S."/>
            <person name="Alexander J.E."/>
            <person name="Rich S.A."/>
            <person name="Livny J."/>
            <person name="Vlamakis H."/>
            <person name="Clish C."/>
            <person name="Bullock K."/>
            <person name="Deik A."/>
            <person name="Scott J."/>
            <person name="Pierce K.A."/>
            <person name="Xavier R.J."/>
            <person name="Alm E.J."/>
        </authorList>
    </citation>
    <scope>NUCLEOTIDE SEQUENCE [LARGE SCALE GENOMIC DNA]</scope>
    <source>
        <strain evidence="8 12">BIOML-A1</strain>
        <strain evidence="9 11">BIOML-A7</strain>
    </source>
</reference>
<gene>
    <name evidence="7" type="primary">penA_2</name>
    <name evidence="7" type="ORF">ERS852573_02231</name>
    <name evidence="9" type="ORF">GT565_00055</name>
    <name evidence="8" type="ORF">GT576_04310</name>
</gene>
<proteinExistence type="inferred from homology"/>
<evidence type="ECO:0000313" key="7">
    <source>
        <dbReference type="EMBL" id="CUN16515.1"/>
    </source>
</evidence>
<name>A0A173UR95_9FIRM</name>
<evidence type="ECO:0000256" key="3">
    <source>
        <dbReference type="ARBA" id="ARBA00023136"/>
    </source>
</evidence>
<evidence type="ECO:0000256" key="1">
    <source>
        <dbReference type="ARBA" id="ARBA00004370"/>
    </source>
</evidence>
<keyword evidence="8" id="KW-0808">Transferase</keyword>
<dbReference type="PANTHER" id="PTHR30627">
    <property type="entry name" value="PEPTIDOGLYCAN D,D-TRANSPEPTIDASE"/>
    <property type="match status" value="1"/>
</dbReference>